<accession>A0ABD1V738</accession>
<feature type="compositionally biased region" description="Polar residues" evidence="1">
    <location>
        <begin position="93"/>
        <end position="107"/>
    </location>
</feature>
<evidence type="ECO:0000313" key="3">
    <source>
        <dbReference type="Proteomes" id="UP001604336"/>
    </source>
</evidence>
<name>A0ABD1V738_9LAMI</name>
<gene>
    <name evidence="2" type="ORF">Adt_06495</name>
</gene>
<proteinExistence type="predicted"/>
<sequence>MDTASEDEPLLQLKLQLRTPVAKGDETHFEKETTYYVNETSVVGRKGVACDEGGGVFEQEKENTCQEEPSSDRSANKEESSHTKAMEEDQAGGSPQTPLVAHQNSIKSYWDSLH</sequence>
<evidence type="ECO:0000313" key="2">
    <source>
        <dbReference type="EMBL" id="KAL2533144.1"/>
    </source>
</evidence>
<protein>
    <submittedName>
        <fullName evidence="2">Uncharacterized protein</fullName>
    </submittedName>
</protein>
<evidence type="ECO:0000256" key="1">
    <source>
        <dbReference type="SAM" id="MobiDB-lite"/>
    </source>
</evidence>
<organism evidence="2 3">
    <name type="scientific">Abeliophyllum distichum</name>
    <dbReference type="NCBI Taxonomy" id="126358"/>
    <lineage>
        <taxon>Eukaryota</taxon>
        <taxon>Viridiplantae</taxon>
        <taxon>Streptophyta</taxon>
        <taxon>Embryophyta</taxon>
        <taxon>Tracheophyta</taxon>
        <taxon>Spermatophyta</taxon>
        <taxon>Magnoliopsida</taxon>
        <taxon>eudicotyledons</taxon>
        <taxon>Gunneridae</taxon>
        <taxon>Pentapetalae</taxon>
        <taxon>asterids</taxon>
        <taxon>lamiids</taxon>
        <taxon>Lamiales</taxon>
        <taxon>Oleaceae</taxon>
        <taxon>Forsythieae</taxon>
        <taxon>Abeliophyllum</taxon>
    </lineage>
</organism>
<comment type="caution">
    <text evidence="2">The sequence shown here is derived from an EMBL/GenBank/DDBJ whole genome shotgun (WGS) entry which is preliminary data.</text>
</comment>
<dbReference type="Proteomes" id="UP001604336">
    <property type="component" value="Unassembled WGS sequence"/>
</dbReference>
<reference evidence="3" key="1">
    <citation type="submission" date="2024-07" db="EMBL/GenBank/DDBJ databases">
        <title>Two chromosome-level genome assemblies of Korean endemic species Abeliophyllum distichum and Forsythia ovata (Oleaceae).</title>
        <authorList>
            <person name="Jang H."/>
        </authorList>
    </citation>
    <scope>NUCLEOTIDE SEQUENCE [LARGE SCALE GENOMIC DNA]</scope>
</reference>
<dbReference type="AlphaFoldDB" id="A0ABD1V738"/>
<feature type="compositionally biased region" description="Basic and acidic residues" evidence="1">
    <location>
        <begin position="58"/>
        <end position="87"/>
    </location>
</feature>
<dbReference type="EMBL" id="JBFOLK010000002">
    <property type="protein sequence ID" value="KAL2533144.1"/>
    <property type="molecule type" value="Genomic_DNA"/>
</dbReference>
<feature type="region of interest" description="Disordered" evidence="1">
    <location>
        <begin position="51"/>
        <end position="114"/>
    </location>
</feature>
<keyword evidence="3" id="KW-1185">Reference proteome</keyword>